<evidence type="ECO:0000313" key="6">
    <source>
        <dbReference type="Proteomes" id="UP000255233"/>
    </source>
</evidence>
<dbReference type="Pfam" id="PF08800">
    <property type="entry name" value="BT4734-like_N"/>
    <property type="match status" value="1"/>
</dbReference>
<dbReference type="RefSeq" id="WP_027291373.1">
    <property type="nucleotide sequence ID" value="NZ_UGVL01000001.1"/>
</dbReference>
<reference evidence="5 6" key="1">
    <citation type="submission" date="2018-06" db="EMBL/GenBank/DDBJ databases">
        <authorList>
            <consortium name="Pathogen Informatics"/>
            <person name="Doyle S."/>
        </authorList>
    </citation>
    <scope>NUCLEOTIDE SEQUENCE [LARGE SCALE GENOMIC DNA]</scope>
    <source>
        <strain evidence="5 6">NCTC11190</strain>
    </source>
</reference>
<dbReference type="InterPro" id="IPR046258">
    <property type="entry name" value="DUF6291"/>
</dbReference>
<dbReference type="OrthoDB" id="2781056at2"/>
<feature type="region of interest" description="Disordered" evidence="1">
    <location>
        <begin position="397"/>
        <end position="425"/>
    </location>
</feature>
<dbReference type="InterPro" id="IPR014907">
    <property type="entry name" value="BT4734-like_N"/>
</dbReference>
<dbReference type="Proteomes" id="UP000255233">
    <property type="component" value="Unassembled WGS sequence"/>
</dbReference>
<feature type="domain" description="DUF6291" evidence="4">
    <location>
        <begin position="337"/>
        <end position="404"/>
    </location>
</feature>
<evidence type="ECO:0000259" key="3">
    <source>
        <dbReference type="Pfam" id="PF08800"/>
    </source>
</evidence>
<sequence>MKNTKIKPKAETEPKPKVKNNTGVEVGGMDDCAISVSLFADWSHPEPIRSISLREWLSGHAWRAQIDRVRACSDPKMRRMLKAGLPVVTPAGIFTRRNRHSLHTYSGLLCIDIDGKDNPDIRDWGLVKRQLGTLETLLYAGLSVSGRGLFLLFRVVDPAIYPAAFRSITQQLREQFGLVADKACKDICRLRCVSYDEEPCLNLRAGIYTPPPMVEPRARGPTVRQGILCPLASTETTQRVRELVDLIDREGINLVEDYPTWFAVGCSLAAELGETGREAWHIVSRQSGKYDAAGCDRQYDRCLRSCSRTTIATFFHYCKPFVKSNHMITKAESGLSYFPLYGDMYSHFERLTDEERGKLITYIFQYFLGEEFEIEDRLLAIAFEPFRTHLERTKSSYRKKCAANPRSPTTKTEAKLQGTTPANAQSSRYDQVQTLFHELCPSLSAVQRMTSQRKGRIDRFFSEGGTLDDLRIIFEKLEGSDFLRGQNKDGWKASFDWLFREPDNWTKVLEGRYDEKFTKPDQNGMYNNQNTNYEE</sequence>
<dbReference type="CDD" id="cd00525">
    <property type="entry name" value="AE_Prim_S_like"/>
    <property type="match status" value="1"/>
</dbReference>
<organism evidence="5 6">
    <name type="scientific">Rikenella microfusus</name>
    <dbReference type="NCBI Taxonomy" id="28139"/>
    <lineage>
        <taxon>Bacteria</taxon>
        <taxon>Pseudomonadati</taxon>
        <taxon>Bacteroidota</taxon>
        <taxon>Bacteroidia</taxon>
        <taxon>Bacteroidales</taxon>
        <taxon>Rikenellaceae</taxon>
        <taxon>Rikenella</taxon>
    </lineage>
</organism>
<evidence type="ECO:0000259" key="2">
    <source>
        <dbReference type="Pfam" id="PF08707"/>
    </source>
</evidence>
<feature type="domain" description="Primase C-terminal 2" evidence="2">
    <location>
        <begin position="253"/>
        <end position="318"/>
    </location>
</feature>
<dbReference type="AlphaFoldDB" id="A0A379MTH6"/>
<evidence type="ECO:0000256" key="1">
    <source>
        <dbReference type="SAM" id="MobiDB-lite"/>
    </source>
</evidence>
<dbReference type="Pfam" id="PF19808">
    <property type="entry name" value="DUF6291"/>
    <property type="match status" value="1"/>
</dbReference>
<feature type="domain" description="BT4734-like N-terminal" evidence="3">
    <location>
        <begin position="80"/>
        <end position="198"/>
    </location>
</feature>
<accession>A0A379MTH6</accession>
<keyword evidence="6" id="KW-1185">Reference proteome</keyword>
<feature type="compositionally biased region" description="Polar residues" evidence="1">
    <location>
        <begin position="406"/>
        <end position="425"/>
    </location>
</feature>
<evidence type="ECO:0000313" key="5">
    <source>
        <dbReference type="EMBL" id="SUE34833.1"/>
    </source>
</evidence>
<name>A0A379MTH6_9BACT</name>
<gene>
    <name evidence="5" type="ORF">NCTC11190_02068</name>
</gene>
<dbReference type="EMBL" id="UGVL01000001">
    <property type="protein sequence ID" value="SUE34833.1"/>
    <property type="molecule type" value="Genomic_DNA"/>
</dbReference>
<protein>
    <submittedName>
        <fullName evidence="5">VirE N-terminal domain</fullName>
    </submittedName>
</protein>
<dbReference type="STRING" id="880526.GCA_000427365_01750"/>
<evidence type="ECO:0000259" key="4">
    <source>
        <dbReference type="Pfam" id="PF19808"/>
    </source>
</evidence>
<dbReference type="InterPro" id="IPR014819">
    <property type="entry name" value="PriCT_2"/>
</dbReference>
<dbReference type="GO" id="GO:0016817">
    <property type="term" value="F:hydrolase activity, acting on acid anhydrides"/>
    <property type="evidence" value="ECO:0007669"/>
    <property type="project" value="InterPro"/>
</dbReference>
<proteinExistence type="predicted"/>
<feature type="region of interest" description="Disordered" evidence="1">
    <location>
        <begin position="1"/>
        <end position="24"/>
    </location>
</feature>
<dbReference type="Pfam" id="PF08707">
    <property type="entry name" value="PriCT_2"/>
    <property type="match status" value="1"/>
</dbReference>